<dbReference type="Proteomes" id="UP000180235">
    <property type="component" value="Chromosome"/>
</dbReference>
<dbReference type="RefSeq" id="WP_157776178.1">
    <property type="nucleotide sequence ID" value="NZ_CP017675.1"/>
</dbReference>
<name>A0A1J0ABG7_9CYAN</name>
<sequence length="206" mass="23147">MTTICEIEVVCAVCGTSSSFSALMSTTNFGCNDLDGRPPEMERDTMHLWLQYCEHCGYINNDIGELHPNAQEIINSQEYKSILTNKKYPPLSQLFLCDALFYPDDHVQAGNQVLCAAWVCDDGQNQELAREFRNWAANRLLTLQPFTGGQGGDINTGMQLVDILRRAERGAEAMDLARCLLADPQVQAEKKMVKILEFQLVGLYKF</sequence>
<dbReference type="EMBL" id="CP017675">
    <property type="protein sequence ID" value="APB33271.1"/>
    <property type="molecule type" value="Genomic_DNA"/>
</dbReference>
<dbReference type="AlphaFoldDB" id="A0A1J0ABG7"/>
<keyword evidence="2" id="KW-1185">Reference proteome</keyword>
<dbReference type="KEGG" id="glt:GlitD10_0953"/>
<gene>
    <name evidence="1" type="ORF">GlitD10_0953</name>
</gene>
<dbReference type="OrthoDB" id="9780343at2"/>
<evidence type="ECO:0000313" key="2">
    <source>
        <dbReference type="Proteomes" id="UP000180235"/>
    </source>
</evidence>
<organism evidence="1 2">
    <name type="scientific">Gloeomargarita lithophora Alchichica-D10</name>
    <dbReference type="NCBI Taxonomy" id="1188229"/>
    <lineage>
        <taxon>Bacteria</taxon>
        <taxon>Bacillati</taxon>
        <taxon>Cyanobacteriota</taxon>
        <taxon>Cyanophyceae</taxon>
        <taxon>Gloeomargaritales</taxon>
        <taxon>Gloeomargaritaceae</taxon>
        <taxon>Gloeomargarita</taxon>
    </lineage>
</organism>
<accession>A0A1J0ABG7</accession>
<evidence type="ECO:0000313" key="1">
    <source>
        <dbReference type="EMBL" id="APB33271.1"/>
    </source>
</evidence>
<reference evidence="1 2" key="1">
    <citation type="submission" date="2016-10" db="EMBL/GenBank/DDBJ databases">
        <title>Description of Gloeomargarita lithophora gen. nov., sp. nov., a thylakoid-bearing basal-branching cyanobacterium with intracellular carbonates, and proposal for Gloeomargaritales ord. nov.</title>
        <authorList>
            <person name="Moreira D."/>
            <person name="Tavera R."/>
            <person name="Benzerara K."/>
            <person name="Skouri-Panet F."/>
            <person name="Couradeau E."/>
            <person name="Gerard E."/>
            <person name="Loussert C."/>
            <person name="Novelo E."/>
            <person name="Zivanovic Y."/>
            <person name="Lopez-Garcia P."/>
        </authorList>
    </citation>
    <scope>NUCLEOTIDE SEQUENCE [LARGE SCALE GENOMIC DNA]</scope>
    <source>
        <strain evidence="1 2">D10</strain>
    </source>
</reference>
<proteinExistence type="predicted"/>
<protein>
    <submittedName>
        <fullName evidence="1">Uncharacterized protein</fullName>
    </submittedName>
</protein>